<accession>A0AAD6LG93</accession>
<dbReference type="Proteomes" id="UP001164929">
    <property type="component" value="Chromosome 17"/>
</dbReference>
<keyword evidence="2" id="KW-1185">Reference proteome</keyword>
<comment type="caution">
    <text evidence="1">The sequence shown here is derived from an EMBL/GenBank/DDBJ whole genome shotgun (WGS) entry which is preliminary data.</text>
</comment>
<name>A0AAD6LG93_9ROSI</name>
<dbReference type="EMBL" id="JAQIZT010000017">
    <property type="protein sequence ID" value="KAJ6960165.1"/>
    <property type="molecule type" value="Genomic_DNA"/>
</dbReference>
<proteinExistence type="predicted"/>
<evidence type="ECO:0000313" key="1">
    <source>
        <dbReference type="EMBL" id="KAJ6960165.1"/>
    </source>
</evidence>
<evidence type="ECO:0000313" key="2">
    <source>
        <dbReference type="Proteomes" id="UP001164929"/>
    </source>
</evidence>
<reference evidence="1" key="1">
    <citation type="journal article" date="2023" name="Mol. Ecol. Resour.">
        <title>Chromosome-level genome assembly of a triploid poplar Populus alba 'Berolinensis'.</title>
        <authorList>
            <person name="Chen S."/>
            <person name="Yu Y."/>
            <person name="Wang X."/>
            <person name="Wang S."/>
            <person name="Zhang T."/>
            <person name="Zhou Y."/>
            <person name="He R."/>
            <person name="Meng N."/>
            <person name="Wang Y."/>
            <person name="Liu W."/>
            <person name="Liu Z."/>
            <person name="Liu J."/>
            <person name="Guo Q."/>
            <person name="Huang H."/>
            <person name="Sederoff R.R."/>
            <person name="Wang G."/>
            <person name="Qu G."/>
            <person name="Chen S."/>
        </authorList>
    </citation>
    <scope>NUCLEOTIDE SEQUENCE</scope>
    <source>
        <strain evidence="1">SC-2020</strain>
    </source>
</reference>
<sequence>MEMHARTHIHTQQALKISFTGYLLENSSKRVYIPSIAESLEATLATWKDLWFSVLIIDYRGCDCW</sequence>
<protein>
    <submittedName>
        <fullName evidence="1">Uncharacterized protein</fullName>
    </submittedName>
</protein>
<dbReference type="AlphaFoldDB" id="A0AAD6LG93"/>
<gene>
    <name evidence="1" type="ORF">NC653_038261</name>
</gene>
<organism evidence="1 2">
    <name type="scientific">Populus alba x Populus x berolinensis</name>
    <dbReference type="NCBI Taxonomy" id="444605"/>
    <lineage>
        <taxon>Eukaryota</taxon>
        <taxon>Viridiplantae</taxon>
        <taxon>Streptophyta</taxon>
        <taxon>Embryophyta</taxon>
        <taxon>Tracheophyta</taxon>
        <taxon>Spermatophyta</taxon>
        <taxon>Magnoliopsida</taxon>
        <taxon>eudicotyledons</taxon>
        <taxon>Gunneridae</taxon>
        <taxon>Pentapetalae</taxon>
        <taxon>rosids</taxon>
        <taxon>fabids</taxon>
        <taxon>Malpighiales</taxon>
        <taxon>Salicaceae</taxon>
        <taxon>Saliceae</taxon>
        <taxon>Populus</taxon>
    </lineage>
</organism>